<keyword evidence="2" id="KW-1185">Reference proteome</keyword>
<accession>A0AAV7JTW4</accession>
<comment type="caution">
    <text evidence="1">The sequence shown here is derived from an EMBL/GenBank/DDBJ whole genome shotgun (WGS) entry which is preliminary data.</text>
</comment>
<proteinExistence type="predicted"/>
<dbReference type="EMBL" id="JAKMXF010000299">
    <property type="protein sequence ID" value="KAI6652212.1"/>
    <property type="molecule type" value="Genomic_DNA"/>
</dbReference>
<gene>
    <name evidence="1" type="ORF">LOD99_7229</name>
</gene>
<dbReference type="AlphaFoldDB" id="A0AAV7JTW4"/>
<evidence type="ECO:0000313" key="1">
    <source>
        <dbReference type="EMBL" id="KAI6652212.1"/>
    </source>
</evidence>
<evidence type="ECO:0000313" key="2">
    <source>
        <dbReference type="Proteomes" id="UP001165289"/>
    </source>
</evidence>
<sequence>MIRLMSQPVFKPRFRSFSCSPSIEISHLSDANTGITSIVINPRYITNDILESLCSHTTHLQQDLNTKCILLSNSNAITTEQYPLTDIKTTSCYFKELSRRTIPIVTCFKDRISELMLEVALIGDVRILHESVWVEPMIDLCMSEDINNKLVSMHRRDPRTDRRTRAYQHFKNKLYLGAKNAVLFGLGDLCIPMDQDCYHTGLEICRGIVEGIIKSHYYCN</sequence>
<reference evidence="1 2" key="1">
    <citation type="journal article" date="2023" name="BMC Biol.">
        <title>The compact genome of the sponge Oopsacas minuta (Hexactinellida) is lacking key metazoan core genes.</title>
        <authorList>
            <person name="Santini S."/>
            <person name="Schenkelaars Q."/>
            <person name="Jourda C."/>
            <person name="Duchesne M."/>
            <person name="Belahbib H."/>
            <person name="Rocher C."/>
            <person name="Selva M."/>
            <person name="Riesgo A."/>
            <person name="Vervoort M."/>
            <person name="Leys S.P."/>
            <person name="Kodjabachian L."/>
            <person name="Le Bivic A."/>
            <person name="Borchiellini C."/>
            <person name="Claverie J.M."/>
            <person name="Renard E."/>
        </authorList>
    </citation>
    <scope>NUCLEOTIDE SEQUENCE [LARGE SCALE GENOMIC DNA]</scope>
    <source>
        <strain evidence="1">SPO-2</strain>
    </source>
</reference>
<protein>
    <submittedName>
        <fullName evidence="1">Uncharacterized protein</fullName>
    </submittedName>
</protein>
<organism evidence="1 2">
    <name type="scientific">Oopsacas minuta</name>
    <dbReference type="NCBI Taxonomy" id="111878"/>
    <lineage>
        <taxon>Eukaryota</taxon>
        <taxon>Metazoa</taxon>
        <taxon>Porifera</taxon>
        <taxon>Hexactinellida</taxon>
        <taxon>Hexasterophora</taxon>
        <taxon>Lyssacinosida</taxon>
        <taxon>Leucopsacidae</taxon>
        <taxon>Oopsacas</taxon>
    </lineage>
</organism>
<dbReference type="Proteomes" id="UP001165289">
    <property type="component" value="Unassembled WGS sequence"/>
</dbReference>
<name>A0AAV7JTW4_9METZ</name>